<evidence type="ECO:0000313" key="5">
    <source>
        <dbReference type="Proteomes" id="UP000244855"/>
    </source>
</evidence>
<name>A0A2V1D0C4_9PLEO</name>
<feature type="non-terminal residue" evidence="4">
    <location>
        <position position="1"/>
    </location>
</feature>
<dbReference type="AlphaFoldDB" id="A0A2V1D0C4"/>
<protein>
    <submittedName>
        <fullName evidence="4">Aldedh-domain-containing protein</fullName>
    </submittedName>
</protein>
<dbReference type="InterPro" id="IPR016161">
    <property type="entry name" value="Ald_DH/histidinol_DH"/>
</dbReference>
<reference evidence="4 5" key="1">
    <citation type="journal article" date="2018" name="Sci. Rep.">
        <title>Comparative genomics provides insights into the lifestyle and reveals functional heterogeneity of dark septate endophytic fungi.</title>
        <authorList>
            <person name="Knapp D.G."/>
            <person name="Nemeth J.B."/>
            <person name="Barry K."/>
            <person name="Hainaut M."/>
            <person name="Henrissat B."/>
            <person name="Johnson J."/>
            <person name="Kuo A."/>
            <person name="Lim J.H.P."/>
            <person name="Lipzen A."/>
            <person name="Nolan M."/>
            <person name="Ohm R.A."/>
            <person name="Tamas L."/>
            <person name="Grigoriev I.V."/>
            <person name="Spatafora J.W."/>
            <person name="Nagy L.G."/>
            <person name="Kovacs G.M."/>
        </authorList>
    </citation>
    <scope>NUCLEOTIDE SEQUENCE [LARGE SCALE GENOMIC DNA]</scope>
    <source>
        <strain evidence="4 5">DSE2036</strain>
    </source>
</reference>
<dbReference type="STRING" id="97972.A0A2V1D0C4"/>
<evidence type="ECO:0000259" key="3">
    <source>
        <dbReference type="Pfam" id="PF00171"/>
    </source>
</evidence>
<dbReference type="Pfam" id="PF00171">
    <property type="entry name" value="Aldedh"/>
    <property type="match status" value="1"/>
</dbReference>
<evidence type="ECO:0000256" key="2">
    <source>
        <dbReference type="ARBA" id="ARBA00023027"/>
    </source>
</evidence>
<evidence type="ECO:0000313" key="4">
    <source>
        <dbReference type="EMBL" id="PVH90933.1"/>
    </source>
</evidence>
<evidence type="ECO:0000256" key="1">
    <source>
        <dbReference type="ARBA" id="ARBA00009986"/>
    </source>
</evidence>
<dbReference type="Proteomes" id="UP000244855">
    <property type="component" value="Unassembled WGS sequence"/>
</dbReference>
<keyword evidence="5" id="KW-1185">Reference proteome</keyword>
<feature type="domain" description="Aldehyde dehydrogenase" evidence="3">
    <location>
        <begin position="7"/>
        <end position="94"/>
    </location>
</feature>
<dbReference type="OrthoDB" id="3824029at2759"/>
<accession>A0A2V1D0C4</accession>
<dbReference type="EMBL" id="KZ806031">
    <property type="protein sequence ID" value="PVH90933.1"/>
    <property type="molecule type" value="Genomic_DNA"/>
</dbReference>
<dbReference type="GO" id="GO:0016620">
    <property type="term" value="F:oxidoreductase activity, acting on the aldehyde or oxo group of donors, NAD or NADP as acceptor"/>
    <property type="evidence" value="ECO:0007669"/>
    <property type="project" value="TreeGrafter"/>
</dbReference>
<organism evidence="4 5">
    <name type="scientific">Periconia macrospinosa</name>
    <dbReference type="NCBI Taxonomy" id="97972"/>
    <lineage>
        <taxon>Eukaryota</taxon>
        <taxon>Fungi</taxon>
        <taxon>Dikarya</taxon>
        <taxon>Ascomycota</taxon>
        <taxon>Pezizomycotina</taxon>
        <taxon>Dothideomycetes</taxon>
        <taxon>Pleosporomycetidae</taxon>
        <taxon>Pleosporales</taxon>
        <taxon>Massarineae</taxon>
        <taxon>Periconiaceae</taxon>
        <taxon>Periconia</taxon>
    </lineage>
</organism>
<dbReference type="InterPro" id="IPR016162">
    <property type="entry name" value="Ald_DH_N"/>
</dbReference>
<dbReference type="Gene3D" id="3.40.605.10">
    <property type="entry name" value="Aldehyde Dehydrogenase, Chain A, domain 1"/>
    <property type="match status" value="1"/>
</dbReference>
<feature type="non-terminal residue" evidence="4">
    <location>
        <position position="97"/>
    </location>
</feature>
<sequence>LFINNEYVNAQTGETLAAYNPHDESLVADNVQVAGQGDVDKAVAAARTACHGEWSTWSPSQRSAAMLKFADLVDKHVDELAPWEGKCMGQPITITKM</sequence>
<gene>
    <name evidence="4" type="ORF">DM02DRAFT_474462</name>
</gene>
<comment type="similarity">
    <text evidence="1">Belongs to the aldehyde dehydrogenase family.</text>
</comment>
<keyword evidence="2" id="KW-0520">NAD</keyword>
<dbReference type="SUPFAM" id="SSF53720">
    <property type="entry name" value="ALDH-like"/>
    <property type="match status" value="1"/>
</dbReference>
<dbReference type="PANTHER" id="PTHR43720">
    <property type="entry name" value="2-AMINOMUCONIC SEMIALDEHYDE DEHYDROGENASE"/>
    <property type="match status" value="1"/>
</dbReference>
<proteinExistence type="inferred from homology"/>
<dbReference type="InterPro" id="IPR015590">
    <property type="entry name" value="Aldehyde_DH_dom"/>
</dbReference>
<dbReference type="PANTHER" id="PTHR43720:SF2">
    <property type="entry name" value="2-AMINOMUCONIC SEMIALDEHYDE DEHYDROGENASE"/>
    <property type="match status" value="1"/>
</dbReference>